<accession>K5UXZ8</accession>
<feature type="non-terminal residue" evidence="2">
    <location>
        <position position="134"/>
    </location>
</feature>
<dbReference type="KEGG" id="pco:PHACADRAFT_183854"/>
<dbReference type="InParanoid" id="K5UXZ8"/>
<feature type="domain" description="C2H2-type" evidence="1">
    <location>
        <begin position="54"/>
        <end position="75"/>
    </location>
</feature>
<protein>
    <recommendedName>
        <fullName evidence="1">C2H2-type domain-containing protein</fullName>
    </recommendedName>
</protein>
<reference evidence="2 3" key="1">
    <citation type="journal article" date="2012" name="BMC Genomics">
        <title>Comparative genomics of the white-rot fungi, Phanerochaete carnosa and P. chrysosporium, to elucidate the genetic basis of the distinct wood types they colonize.</title>
        <authorList>
            <person name="Suzuki H."/>
            <person name="MacDonald J."/>
            <person name="Syed K."/>
            <person name="Salamov A."/>
            <person name="Hori C."/>
            <person name="Aerts A."/>
            <person name="Henrissat B."/>
            <person name="Wiebenga A."/>
            <person name="vanKuyk P.A."/>
            <person name="Barry K."/>
            <person name="Lindquist E."/>
            <person name="LaButti K."/>
            <person name="Lapidus A."/>
            <person name="Lucas S."/>
            <person name="Coutinho P."/>
            <person name="Gong Y."/>
            <person name="Samejima M."/>
            <person name="Mahadevan R."/>
            <person name="Abou-Zaid M."/>
            <person name="de Vries R.P."/>
            <person name="Igarashi K."/>
            <person name="Yadav J.S."/>
            <person name="Grigoriev I.V."/>
            <person name="Master E.R."/>
        </authorList>
    </citation>
    <scope>NUCLEOTIDE SEQUENCE [LARGE SCALE GENOMIC DNA]</scope>
    <source>
        <strain evidence="2 3">HHB-10118-sp</strain>
    </source>
</reference>
<dbReference type="GeneID" id="18910170"/>
<name>K5UXZ8_PHACS</name>
<dbReference type="InterPro" id="IPR013087">
    <property type="entry name" value="Znf_C2H2_type"/>
</dbReference>
<evidence type="ECO:0000259" key="1">
    <source>
        <dbReference type="PROSITE" id="PS00028"/>
    </source>
</evidence>
<dbReference type="HOGENOM" id="CLU_1901255_0_0_1"/>
<evidence type="ECO:0000313" key="2">
    <source>
        <dbReference type="EMBL" id="EKM54981.1"/>
    </source>
</evidence>
<sequence>MSRRIQGVSNAQYGQGAIAQAAHDEHLVWVDQSGTSNVSNVKYANHTPAAGFQCKQCHSRFISQEMTVLHEQMEHAKTLLRYRSIGVRDNPIIVHGKPSHTAYAPSSLQSSVPADPGYKALDRFVYTRCVYSVL</sequence>
<proteinExistence type="predicted"/>
<dbReference type="AlphaFoldDB" id="K5UXZ8"/>
<evidence type="ECO:0000313" key="3">
    <source>
        <dbReference type="Proteomes" id="UP000008370"/>
    </source>
</evidence>
<dbReference type="RefSeq" id="XP_007395330.1">
    <property type="nucleotide sequence ID" value="XM_007395268.1"/>
</dbReference>
<keyword evidence="3" id="KW-1185">Reference proteome</keyword>
<dbReference type="EMBL" id="JH930472">
    <property type="protein sequence ID" value="EKM54981.1"/>
    <property type="molecule type" value="Genomic_DNA"/>
</dbReference>
<gene>
    <name evidence="2" type="ORF">PHACADRAFT_183854</name>
</gene>
<organism evidence="2 3">
    <name type="scientific">Phanerochaete carnosa (strain HHB-10118-sp)</name>
    <name type="common">White-rot fungus</name>
    <name type="synonym">Peniophora carnosa</name>
    <dbReference type="NCBI Taxonomy" id="650164"/>
    <lineage>
        <taxon>Eukaryota</taxon>
        <taxon>Fungi</taxon>
        <taxon>Dikarya</taxon>
        <taxon>Basidiomycota</taxon>
        <taxon>Agaricomycotina</taxon>
        <taxon>Agaricomycetes</taxon>
        <taxon>Polyporales</taxon>
        <taxon>Phanerochaetaceae</taxon>
        <taxon>Phanerochaete</taxon>
    </lineage>
</organism>
<dbReference type="Proteomes" id="UP000008370">
    <property type="component" value="Unassembled WGS sequence"/>
</dbReference>
<dbReference type="PROSITE" id="PS00028">
    <property type="entry name" value="ZINC_FINGER_C2H2_1"/>
    <property type="match status" value="1"/>
</dbReference>